<feature type="compositionally biased region" description="Acidic residues" evidence="1">
    <location>
        <begin position="75"/>
        <end position="88"/>
    </location>
</feature>
<protein>
    <submittedName>
        <fullName evidence="2">Uncharacterized protein</fullName>
    </submittedName>
</protein>
<feature type="compositionally biased region" description="Basic and acidic residues" evidence="1">
    <location>
        <begin position="89"/>
        <end position="102"/>
    </location>
</feature>
<evidence type="ECO:0000256" key="1">
    <source>
        <dbReference type="SAM" id="MobiDB-lite"/>
    </source>
</evidence>
<dbReference type="AlphaFoldDB" id="A0A9P5P207"/>
<evidence type="ECO:0000313" key="2">
    <source>
        <dbReference type="EMBL" id="KAF8913052.1"/>
    </source>
</evidence>
<accession>A0A9P5P207</accession>
<feature type="region of interest" description="Disordered" evidence="1">
    <location>
        <begin position="192"/>
        <end position="215"/>
    </location>
</feature>
<gene>
    <name evidence="2" type="ORF">CPB84DRAFT_1742451</name>
</gene>
<reference evidence="2" key="1">
    <citation type="submission" date="2020-11" db="EMBL/GenBank/DDBJ databases">
        <authorList>
            <consortium name="DOE Joint Genome Institute"/>
            <person name="Ahrendt S."/>
            <person name="Riley R."/>
            <person name="Andreopoulos W."/>
            <person name="LaButti K."/>
            <person name="Pangilinan J."/>
            <person name="Ruiz-duenas F.J."/>
            <person name="Barrasa J.M."/>
            <person name="Sanchez-Garcia M."/>
            <person name="Camarero S."/>
            <person name="Miyauchi S."/>
            <person name="Serrano A."/>
            <person name="Linde D."/>
            <person name="Babiker R."/>
            <person name="Drula E."/>
            <person name="Ayuso-Fernandez I."/>
            <person name="Pacheco R."/>
            <person name="Padilla G."/>
            <person name="Ferreira P."/>
            <person name="Barriuso J."/>
            <person name="Kellner H."/>
            <person name="Castanera R."/>
            <person name="Alfaro M."/>
            <person name="Ramirez L."/>
            <person name="Pisabarro A.G."/>
            <person name="Kuo A."/>
            <person name="Tritt A."/>
            <person name="Lipzen A."/>
            <person name="He G."/>
            <person name="Yan M."/>
            <person name="Ng V."/>
            <person name="Cullen D."/>
            <person name="Martin F."/>
            <person name="Rosso M.-N."/>
            <person name="Henrissat B."/>
            <person name="Hibbett D."/>
            <person name="Martinez A.T."/>
            <person name="Grigoriev I.V."/>
        </authorList>
    </citation>
    <scope>NUCLEOTIDE SEQUENCE</scope>
    <source>
        <strain evidence="2">AH 44721</strain>
    </source>
</reference>
<evidence type="ECO:0000313" key="3">
    <source>
        <dbReference type="Proteomes" id="UP000724874"/>
    </source>
</evidence>
<comment type="caution">
    <text evidence="2">The sequence shown here is derived from an EMBL/GenBank/DDBJ whole genome shotgun (WGS) entry which is preliminary data.</text>
</comment>
<dbReference type="Proteomes" id="UP000724874">
    <property type="component" value="Unassembled WGS sequence"/>
</dbReference>
<feature type="region of interest" description="Disordered" evidence="1">
    <location>
        <begin position="58"/>
        <end position="159"/>
    </location>
</feature>
<keyword evidence="3" id="KW-1185">Reference proteome</keyword>
<sequence>MATRRRIGVSAATTEAARRQLMQPVPSWEKVWAPASGVGSGSSSLKVYKWVKTEKIQQFSDDEGEVDEPLAPLPDEPELVEGDDDLEQEEPRNDNAQVKDLEGADMDANQDEPPSKVPSPKPQLMMQSSTEDESRDQSEGLDASLKPIEGTMTIDVGDEHEKGVDVEGLELDISGLGPDGLQLEGAHDLSQLDGPDALIGGPLMDDTVDPFSETT</sequence>
<dbReference type="OrthoDB" id="2595509at2759"/>
<proteinExistence type="predicted"/>
<organism evidence="2 3">
    <name type="scientific">Gymnopilus junonius</name>
    <name type="common">Spectacular rustgill mushroom</name>
    <name type="synonym">Gymnopilus spectabilis subsp. junonius</name>
    <dbReference type="NCBI Taxonomy" id="109634"/>
    <lineage>
        <taxon>Eukaryota</taxon>
        <taxon>Fungi</taxon>
        <taxon>Dikarya</taxon>
        <taxon>Basidiomycota</taxon>
        <taxon>Agaricomycotina</taxon>
        <taxon>Agaricomycetes</taxon>
        <taxon>Agaricomycetidae</taxon>
        <taxon>Agaricales</taxon>
        <taxon>Agaricineae</taxon>
        <taxon>Hymenogastraceae</taxon>
        <taxon>Gymnopilus</taxon>
    </lineage>
</organism>
<name>A0A9P5P207_GYMJU</name>
<dbReference type="EMBL" id="JADNYJ010000002">
    <property type="protein sequence ID" value="KAF8913052.1"/>
    <property type="molecule type" value="Genomic_DNA"/>
</dbReference>